<comment type="caution">
    <text evidence="2">The sequence shown here is derived from an EMBL/GenBank/DDBJ whole genome shotgun (WGS) entry which is preliminary data.</text>
</comment>
<sequence>MMQLQPVENARYHRAMGNLLVLYTQVDQFIMEACAARIASAPGDEARLGLAKQVGDERRHVSIQKRWMREFGVETTPLISAQALDRLKQAFAELDWVDYLTDLYLVIEALGSQAVEEVVPLTDPGTRESLRVPLQDELDHVEFGLSQLRQALAALPPAEREARLQAIPGRIEALAGHFGELGLPVRDWFADVGCDPEALVSILHQRRDALLERLAA</sequence>
<feature type="domain" description="Ferritin-like" evidence="1">
    <location>
        <begin position="11"/>
        <end position="156"/>
    </location>
</feature>
<dbReference type="SUPFAM" id="SSF47240">
    <property type="entry name" value="Ferritin-like"/>
    <property type="match status" value="1"/>
</dbReference>
<protein>
    <submittedName>
        <fullName evidence="2">Ferritin-like domain-containing protein</fullName>
    </submittedName>
</protein>
<dbReference type="Pfam" id="PF13794">
    <property type="entry name" value="MiaE_2"/>
    <property type="match status" value="1"/>
</dbReference>
<dbReference type="InterPro" id="IPR059125">
    <property type="entry name" value="Ferritin_actino"/>
</dbReference>
<accession>A0A426QIJ7</accession>
<evidence type="ECO:0000313" key="3">
    <source>
        <dbReference type="Proteomes" id="UP000287798"/>
    </source>
</evidence>
<keyword evidence="3" id="KW-1185">Reference proteome</keyword>
<dbReference type="InterPro" id="IPR012347">
    <property type="entry name" value="Ferritin-like"/>
</dbReference>
<proteinExistence type="predicted"/>
<dbReference type="Proteomes" id="UP000287798">
    <property type="component" value="Unassembled WGS sequence"/>
</dbReference>
<gene>
    <name evidence="2" type="ORF">D6C00_06215</name>
</gene>
<reference evidence="2 3" key="1">
    <citation type="journal article" date="2010" name="Int. J. Syst. Evol. Microbiol.">
        <title>Thiohalobacter thiocyanaticus gen. nov., sp. nov., a moderately halophilic, sulfur-oxidizing gammaproteobacterium from hypersaline lakes, that utilizes thiocyanate.</title>
        <authorList>
            <person name="Sorokin D.Y."/>
            <person name="Kovaleva O.L."/>
            <person name="Tourova T.P."/>
            <person name="Muyzer G."/>
        </authorList>
    </citation>
    <scope>NUCLEOTIDE SEQUENCE [LARGE SCALE GENOMIC DNA]</scope>
    <source>
        <strain evidence="2 3">Hrh1</strain>
    </source>
</reference>
<dbReference type="EMBL" id="QZMU01000001">
    <property type="protein sequence ID" value="RRQ21573.1"/>
    <property type="molecule type" value="Genomic_DNA"/>
</dbReference>
<dbReference type="InterPro" id="IPR009078">
    <property type="entry name" value="Ferritin-like_SF"/>
</dbReference>
<dbReference type="CDD" id="cd00657">
    <property type="entry name" value="Ferritin_like"/>
    <property type="match status" value="1"/>
</dbReference>
<evidence type="ECO:0000259" key="1">
    <source>
        <dbReference type="Pfam" id="PF13794"/>
    </source>
</evidence>
<dbReference type="AlphaFoldDB" id="A0A426QIJ7"/>
<evidence type="ECO:0000313" key="2">
    <source>
        <dbReference type="EMBL" id="RRQ21573.1"/>
    </source>
</evidence>
<dbReference type="Gene3D" id="1.20.1260.10">
    <property type="match status" value="1"/>
</dbReference>
<organism evidence="2 3">
    <name type="scientific">Thiohalobacter thiocyanaticus</name>
    <dbReference type="NCBI Taxonomy" id="585455"/>
    <lineage>
        <taxon>Bacteria</taxon>
        <taxon>Pseudomonadati</taxon>
        <taxon>Pseudomonadota</taxon>
        <taxon>Gammaproteobacteria</taxon>
        <taxon>Thiohalobacterales</taxon>
        <taxon>Thiohalobacteraceae</taxon>
        <taxon>Thiohalobacter</taxon>
    </lineage>
</organism>
<name>A0A426QIJ7_9GAMM</name>